<evidence type="ECO:0000313" key="2">
    <source>
        <dbReference type="Proteomes" id="UP000334019"/>
    </source>
</evidence>
<gene>
    <name evidence="1" type="ORF">GH723_15470</name>
</gene>
<dbReference type="InterPro" id="IPR041916">
    <property type="entry name" value="Anti_sigma_zinc_sf"/>
</dbReference>
<protein>
    <recommendedName>
        <fullName evidence="3">Zinc-finger domain-containing protein</fullName>
    </recommendedName>
</protein>
<evidence type="ECO:0000313" key="1">
    <source>
        <dbReference type="EMBL" id="QGG96384.1"/>
    </source>
</evidence>
<reference evidence="1 2" key="1">
    <citation type="submission" date="2019-11" db="EMBL/GenBank/DDBJ databases">
        <authorList>
            <person name="He Y."/>
        </authorList>
    </citation>
    <scope>NUCLEOTIDE SEQUENCE [LARGE SCALE GENOMIC DNA]</scope>
    <source>
        <strain evidence="1 2">SCSIO 58843</strain>
    </source>
</reference>
<dbReference type="Proteomes" id="UP000334019">
    <property type="component" value="Chromosome"/>
</dbReference>
<proteinExistence type="predicted"/>
<sequence length="123" mass="13308">MSEHPSDETIVGWLETGRPSRVERHLEGCAACLERVDALSDLDATVRSELATVTAPPDDLAPRTTDRVRLRLGAQEAVSTLVELFTLPWRTLDALVDEDALARRVVPSAAAGDDDAEDDRGAT</sequence>
<accession>A0A5Q2RLM8</accession>
<organism evidence="1 2">
    <name type="scientific">Actinomarinicola tropica</name>
    <dbReference type="NCBI Taxonomy" id="2789776"/>
    <lineage>
        <taxon>Bacteria</taxon>
        <taxon>Bacillati</taxon>
        <taxon>Actinomycetota</taxon>
        <taxon>Acidimicrobiia</taxon>
        <taxon>Acidimicrobiales</taxon>
        <taxon>Iamiaceae</taxon>
        <taxon>Actinomarinicola</taxon>
    </lineage>
</organism>
<evidence type="ECO:0008006" key="3">
    <source>
        <dbReference type="Google" id="ProtNLM"/>
    </source>
</evidence>
<dbReference type="KEGG" id="atq:GH723_15470"/>
<keyword evidence="2" id="KW-1185">Reference proteome</keyword>
<dbReference type="Gene3D" id="1.10.10.1320">
    <property type="entry name" value="Anti-sigma factor, zinc-finger domain"/>
    <property type="match status" value="1"/>
</dbReference>
<name>A0A5Q2RLM8_9ACTN</name>
<dbReference type="AlphaFoldDB" id="A0A5Q2RLM8"/>
<dbReference type="EMBL" id="CP045851">
    <property type="protein sequence ID" value="QGG96384.1"/>
    <property type="molecule type" value="Genomic_DNA"/>
</dbReference>
<dbReference type="RefSeq" id="WP_153760488.1">
    <property type="nucleotide sequence ID" value="NZ_CP045851.1"/>
</dbReference>